<dbReference type="RefSeq" id="XP_065645781.1">
    <property type="nucleotide sequence ID" value="XM_065789709.1"/>
</dbReference>
<keyword evidence="2" id="KW-1185">Reference proteome</keyword>
<protein>
    <submittedName>
        <fullName evidence="3">Uncharacterized protein LOC136076235</fullName>
    </submittedName>
</protein>
<organism evidence="2 3">
    <name type="scientific">Hydra vulgaris</name>
    <name type="common">Hydra</name>
    <name type="synonym">Hydra attenuata</name>
    <dbReference type="NCBI Taxonomy" id="6087"/>
    <lineage>
        <taxon>Eukaryota</taxon>
        <taxon>Metazoa</taxon>
        <taxon>Cnidaria</taxon>
        <taxon>Hydrozoa</taxon>
        <taxon>Hydroidolina</taxon>
        <taxon>Anthoathecata</taxon>
        <taxon>Aplanulata</taxon>
        <taxon>Hydridae</taxon>
        <taxon>Hydra</taxon>
    </lineage>
</organism>
<dbReference type="GeneID" id="136076235"/>
<gene>
    <name evidence="3" type="primary">LOC136076235</name>
</gene>
<dbReference type="PANTHER" id="PTHR36159:SF1">
    <property type="entry name" value="RETROVIRUS-RELATED POL POLYPROTEIN FROM TRANSPOSON 412-LIKE PROTEIN"/>
    <property type="match status" value="1"/>
</dbReference>
<name>A0ABM4BA59_HYDVU</name>
<dbReference type="Proteomes" id="UP001652625">
    <property type="component" value="Chromosome 02"/>
</dbReference>
<dbReference type="Pfam" id="PF21738">
    <property type="entry name" value="DJR-like_dom"/>
    <property type="match status" value="1"/>
</dbReference>
<sequence length="208" mass="23372">MGSAIRINVEQQNLFTLPSEAFLLFEGRLLKADGTPYENADAVSLTNNGIIHLFIQISYQLSNQEVKAVYHPGQATTTLGMFKYSNDFQLVQGLNKLWYKDSVTTAVLDDNSGFTVRQAYIIQKPTTIGTFSFCIPSKHIFGFCDDYDKAIYGFKDTLTLVRKSDDGAIFRLAAADAGKIDLNKISLFIPHVIPSDLERINLYYKTYL</sequence>
<reference evidence="2" key="1">
    <citation type="submission" date="2025-05" db="UniProtKB">
        <authorList>
            <consortium name="RefSeq"/>
        </authorList>
    </citation>
    <scope>NUCLEOTIDE SEQUENCE [LARGE SCALE GENOMIC DNA]</scope>
</reference>
<proteinExistence type="predicted"/>
<reference evidence="3" key="2">
    <citation type="submission" date="2025-08" db="UniProtKB">
        <authorList>
            <consortium name="RefSeq"/>
        </authorList>
    </citation>
    <scope>IDENTIFICATION</scope>
</reference>
<evidence type="ECO:0000313" key="3">
    <source>
        <dbReference type="RefSeq" id="XP_065645781.1"/>
    </source>
</evidence>
<evidence type="ECO:0000313" key="2">
    <source>
        <dbReference type="Proteomes" id="UP001652625"/>
    </source>
</evidence>
<dbReference type="PANTHER" id="PTHR36159">
    <property type="entry name" value="PROTEIN CBG23766"/>
    <property type="match status" value="1"/>
</dbReference>
<evidence type="ECO:0000259" key="1">
    <source>
        <dbReference type="Pfam" id="PF21738"/>
    </source>
</evidence>
<accession>A0ABM4BA59</accession>
<feature type="domain" description="Double jelly roll-like" evidence="1">
    <location>
        <begin position="125"/>
        <end position="202"/>
    </location>
</feature>
<dbReference type="InterPro" id="IPR049512">
    <property type="entry name" value="DJR-like_dom"/>
</dbReference>